<gene>
    <name evidence="1" type="ORF">R77569_04356</name>
</gene>
<keyword evidence="2" id="KW-1185">Reference proteome</keyword>
<dbReference type="EMBL" id="CAUDKV010000024">
    <property type="protein sequence ID" value="CAJ0893941.1"/>
    <property type="molecule type" value="Genomic_DNA"/>
</dbReference>
<proteinExistence type="predicted"/>
<evidence type="ECO:0000313" key="1">
    <source>
        <dbReference type="EMBL" id="CAJ0893941.1"/>
    </source>
</evidence>
<organism evidence="1 2">
    <name type="scientific">Ralstonia mannitolilytica</name>
    <dbReference type="NCBI Taxonomy" id="105219"/>
    <lineage>
        <taxon>Bacteria</taxon>
        <taxon>Pseudomonadati</taxon>
        <taxon>Pseudomonadota</taxon>
        <taxon>Betaproteobacteria</taxon>
        <taxon>Burkholderiales</taxon>
        <taxon>Burkholderiaceae</taxon>
        <taxon>Ralstonia</taxon>
    </lineage>
</organism>
<dbReference type="Proteomes" id="UP001190452">
    <property type="component" value="Unassembled WGS sequence"/>
</dbReference>
<accession>A0ABN9KFV4</accession>
<name>A0ABN9KFV4_9RALS</name>
<protein>
    <submittedName>
        <fullName evidence="1">Uncharacterized protein</fullName>
    </submittedName>
</protein>
<comment type="caution">
    <text evidence="1">The sequence shown here is derived from an EMBL/GenBank/DDBJ whole genome shotgun (WGS) entry which is preliminary data.</text>
</comment>
<evidence type="ECO:0000313" key="2">
    <source>
        <dbReference type="Proteomes" id="UP001190452"/>
    </source>
</evidence>
<reference evidence="1 2" key="1">
    <citation type="submission" date="2023-07" db="EMBL/GenBank/DDBJ databases">
        <authorList>
            <person name="Peeters C."/>
        </authorList>
    </citation>
    <scope>NUCLEOTIDE SEQUENCE [LARGE SCALE GENOMIC DNA]</scope>
    <source>
        <strain evidence="1 2">R-77569</strain>
    </source>
</reference>
<sequence length="52" mass="6066">MSDKQMSHTWRYAGTYGGYLPNRPRPMTWIERCQSIAAWRGLTSRAHGESHE</sequence>